<dbReference type="OrthoDB" id="613763at2759"/>
<dbReference type="Proteomes" id="UP000053477">
    <property type="component" value="Unassembled WGS sequence"/>
</dbReference>
<evidence type="ECO:0000313" key="4">
    <source>
        <dbReference type="Proteomes" id="UP000053477"/>
    </source>
</evidence>
<feature type="compositionally biased region" description="Low complexity" evidence="1">
    <location>
        <begin position="13"/>
        <end position="22"/>
    </location>
</feature>
<name>A0A0H2RSF4_9AGAM</name>
<keyword evidence="4" id="KW-1185">Reference proteome</keyword>
<organism evidence="3 4">
    <name type="scientific">Schizopora paradoxa</name>
    <dbReference type="NCBI Taxonomy" id="27342"/>
    <lineage>
        <taxon>Eukaryota</taxon>
        <taxon>Fungi</taxon>
        <taxon>Dikarya</taxon>
        <taxon>Basidiomycota</taxon>
        <taxon>Agaricomycotina</taxon>
        <taxon>Agaricomycetes</taxon>
        <taxon>Hymenochaetales</taxon>
        <taxon>Schizoporaceae</taxon>
        <taxon>Schizopora</taxon>
    </lineage>
</organism>
<evidence type="ECO:0000313" key="3">
    <source>
        <dbReference type="EMBL" id="KLO14517.1"/>
    </source>
</evidence>
<sequence>MPPYPPPRNQIASGSTGSSGSSFTRTHARSTSDAPAMPLELFYQVFENLSPSSLSSVARTSSAFNGVTERMLYRRLELNSSAQAIQCFQTLVKKPSSWTSVQECVIMISDAKNNAAQFQPILASALRLLTRLTSLHLAVEGPFVTVLDGCNFPSLKTFSSIVDLCPWAPMANFLYRHPSITHFCIGGEVPGQHFALPPGTLPNLQTFMGSRRLVSTFVPNRPVSRATLAWHSPNLETEVNSVIPSLSMSSVPLTTFSCATPGWSSTLVRSIAAYLPELKSIRLLNVSVDYHNEAELYSTLADVLSSFTDLSKLEIPCSRQIQSILTLEEEAGRAKTWHALAPRLAQIVFPSGHLWENISGRWTRVAQ</sequence>
<dbReference type="InParanoid" id="A0A0H2RSF4"/>
<feature type="compositionally biased region" description="Polar residues" evidence="1">
    <location>
        <begin position="23"/>
        <end position="32"/>
    </location>
</feature>
<gene>
    <name evidence="3" type="ORF">SCHPADRAFT_826158</name>
</gene>
<evidence type="ECO:0000259" key="2">
    <source>
        <dbReference type="PROSITE" id="PS50181"/>
    </source>
</evidence>
<dbReference type="SUPFAM" id="SSF81383">
    <property type="entry name" value="F-box domain"/>
    <property type="match status" value="1"/>
</dbReference>
<feature type="domain" description="F-box" evidence="2">
    <location>
        <begin position="31"/>
        <end position="76"/>
    </location>
</feature>
<dbReference type="InterPro" id="IPR036047">
    <property type="entry name" value="F-box-like_dom_sf"/>
</dbReference>
<dbReference type="AlphaFoldDB" id="A0A0H2RSF4"/>
<dbReference type="PROSITE" id="PS50181">
    <property type="entry name" value="FBOX"/>
    <property type="match status" value="1"/>
</dbReference>
<proteinExistence type="predicted"/>
<dbReference type="EMBL" id="KQ085942">
    <property type="protein sequence ID" value="KLO14517.1"/>
    <property type="molecule type" value="Genomic_DNA"/>
</dbReference>
<protein>
    <recommendedName>
        <fullName evidence="2">F-box domain-containing protein</fullName>
    </recommendedName>
</protein>
<accession>A0A0H2RSF4</accession>
<reference evidence="3 4" key="1">
    <citation type="submission" date="2015-04" db="EMBL/GenBank/DDBJ databases">
        <title>Complete genome sequence of Schizopora paradoxa KUC8140, a cosmopolitan wood degrader in East Asia.</title>
        <authorList>
            <consortium name="DOE Joint Genome Institute"/>
            <person name="Min B."/>
            <person name="Park H."/>
            <person name="Jang Y."/>
            <person name="Kim J.-J."/>
            <person name="Kim K.H."/>
            <person name="Pangilinan J."/>
            <person name="Lipzen A."/>
            <person name="Riley R."/>
            <person name="Grigoriev I.V."/>
            <person name="Spatafora J.W."/>
            <person name="Choi I.-G."/>
        </authorList>
    </citation>
    <scope>NUCLEOTIDE SEQUENCE [LARGE SCALE GENOMIC DNA]</scope>
    <source>
        <strain evidence="3 4">KUC8140</strain>
    </source>
</reference>
<dbReference type="InterPro" id="IPR001810">
    <property type="entry name" value="F-box_dom"/>
</dbReference>
<evidence type="ECO:0000256" key="1">
    <source>
        <dbReference type="SAM" id="MobiDB-lite"/>
    </source>
</evidence>
<feature type="region of interest" description="Disordered" evidence="1">
    <location>
        <begin position="1"/>
        <end position="32"/>
    </location>
</feature>
<dbReference type="Pfam" id="PF12937">
    <property type="entry name" value="F-box-like"/>
    <property type="match status" value="1"/>
</dbReference>